<protein>
    <recommendedName>
        <fullName evidence="4">DoxX family protein</fullName>
    </recommendedName>
</protein>
<feature type="transmembrane region" description="Helical" evidence="1">
    <location>
        <begin position="168"/>
        <end position="193"/>
    </location>
</feature>
<evidence type="ECO:0000313" key="3">
    <source>
        <dbReference type="Proteomes" id="UP000292424"/>
    </source>
</evidence>
<feature type="transmembrane region" description="Helical" evidence="1">
    <location>
        <begin position="200"/>
        <end position="219"/>
    </location>
</feature>
<reference evidence="2 3" key="1">
    <citation type="submission" date="2019-09" db="EMBL/GenBank/DDBJ databases">
        <title>Complete genome sequence of Arachidicoccus sp. B3-10 isolated from apple orchard soil.</title>
        <authorList>
            <person name="Kim H.S."/>
            <person name="Han K.-I."/>
            <person name="Suh M.K."/>
            <person name="Lee K.C."/>
            <person name="Eom M.K."/>
            <person name="Kim J.-S."/>
            <person name="Kang S.W."/>
            <person name="Sin Y."/>
            <person name="Lee J.-S."/>
        </authorList>
    </citation>
    <scope>NUCLEOTIDE SEQUENCE [LARGE SCALE GENOMIC DNA]</scope>
    <source>
        <strain evidence="2 3">B3-10</strain>
    </source>
</reference>
<keyword evidence="1" id="KW-1133">Transmembrane helix</keyword>
<feature type="transmembrane region" description="Helical" evidence="1">
    <location>
        <begin position="92"/>
        <end position="109"/>
    </location>
</feature>
<evidence type="ECO:0000313" key="2">
    <source>
        <dbReference type="EMBL" id="QES89688.1"/>
    </source>
</evidence>
<organism evidence="2 3">
    <name type="scientific">Rhizosphaericola mali</name>
    <dbReference type="NCBI Taxonomy" id="2545455"/>
    <lineage>
        <taxon>Bacteria</taxon>
        <taxon>Pseudomonadati</taxon>
        <taxon>Bacteroidota</taxon>
        <taxon>Chitinophagia</taxon>
        <taxon>Chitinophagales</taxon>
        <taxon>Chitinophagaceae</taxon>
        <taxon>Rhizosphaericola</taxon>
    </lineage>
</organism>
<feature type="transmembrane region" description="Helical" evidence="1">
    <location>
        <begin position="129"/>
        <end position="148"/>
    </location>
</feature>
<evidence type="ECO:0000256" key="1">
    <source>
        <dbReference type="SAM" id="Phobius"/>
    </source>
</evidence>
<dbReference type="EMBL" id="CP044016">
    <property type="protein sequence ID" value="QES89688.1"/>
    <property type="molecule type" value="Genomic_DNA"/>
</dbReference>
<proteinExistence type="predicted"/>
<name>A0A5P2G4R9_9BACT</name>
<gene>
    <name evidence="2" type="ORF">E0W69_013795</name>
</gene>
<keyword evidence="1" id="KW-0472">Membrane</keyword>
<keyword evidence="3" id="KW-1185">Reference proteome</keyword>
<sequence length="521" mass="60055">MVNINDNGSEWVKETDGLSQDRIWSLSEKFLFRTAFIFFILFSIPLSGRWYADLFSINWLRLHYRDIYDIARFSPVFLGRNSSFFLLGYGDWLLLLLVALVGALVWSLIDRKTQSYERLYYWLRVIVRFRAGIGIIGFGFTKLLPVQMPYPSLGLLNTNFGDFTAQKIYWLSIGIVPWYQVFAGVVECVAGAFLFFRKTIFLGALLLSSALGDITYVNFAYDGGVHVYASYFVVFSAFLLLYYVKDIYIVLIRQEVVVPHWYVPVFAKRLRWTRFGLKTVTITVFLVLLFYVQLINFWYDPYKQPAVAGEQALRGNYRVEEFTINGKALPYSPLDTALWQNVTFENWSSLSFTTNKPHVIDLSNGGGSPMRDIDRTFEVTGAAGGKNVYHYEADTVNHILYLEDKNIAGVVGKIKRGGETNKASLNNLNYGENREARHTEKKKENWIPDSSLKYIKDERLSIQKIAYSARRDNEFAEKQRKVKRGRMVLHYQTIDGSEILLSGIDSHNDSIVVKLVRCKNR</sequence>
<dbReference type="Proteomes" id="UP000292424">
    <property type="component" value="Chromosome"/>
</dbReference>
<evidence type="ECO:0008006" key="4">
    <source>
        <dbReference type="Google" id="ProtNLM"/>
    </source>
</evidence>
<dbReference type="KEGG" id="arac:E0W69_013795"/>
<feature type="transmembrane region" description="Helical" evidence="1">
    <location>
        <begin position="30"/>
        <end position="52"/>
    </location>
</feature>
<dbReference type="AlphaFoldDB" id="A0A5P2G4R9"/>
<keyword evidence="1" id="KW-0812">Transmembrane</keyword>
<feature type="transmembrane region" description="Helical" evidence="1">
    <location>
        <begin position="225"/>
        <end position="244"/>
    </location>
</feature>
<dbReference type="OrthoDB" id="102112at2"/>
<feature type="transmembrane region" description="Helical" evidence="1">
    <location>
        <begin position="275"/>
        <end position="299"/>
    </location>
</feature>
<dbReference type="RefSeq" id="WP_131330622.1">
    <property type="nucleotide sequence ID" value="NZ_CP044016.1"/>
</dbReference>
<accession>A0A5P2G4R9</accession>